<evidence type="ECO:0000259" key="7">
    <source>
        <dbReference type="Pfam" id="PF24986"/>
    </source>
</evidence>
<dbReference type="InterPro" id="IPR009000">
    <property type="entry name" value="Transl_B-barrel_sf"/>
</dbReference>
<protein>
    <recommendedName>
        <fullName evidence="5">Ribosome maturation factor RimM</fullName>
    </recommendedName>
</protein>
<organism evidence="8 9">
    <name type="scientific">Hathewaya proteolytica DSM 3090</name>
    <dbReference type="NCBI Taxonomy" id="1121331"/>
    <lineage>
        <taxon>Bacteria</taxon>
        <taxon>Bacillati</taxon>
        <taxon>Bacillota</taxon>
        <taxon>Clostridia</taxon>
        <taxon>Eubacteriales</taxon>
        <taxon>Clostridiaceae</taxon>
        <taxon>Hathewaya</taxon>
    </lineage>
</organism>
<dbReference type="SUPFAM" id="SSF50346">
    <property type="entry name" value="PRC-barrel domain"/>
    <property type="match status" value="1"/>
</dbReference>
<dbReference type="Gene3D" id="2.30.30.240">
    <property type="entry name" value="PRC-barrel domain"/>
    <property type="match status" value="1"/>
</dbReference>
<dbReference type="OrthoDB" id="9810331at2"/>
<evidence type="ECO:0000256" key="4">
    <source>
        <dbReference type="ARBA" id="ARBA00023186"/>
    </source>
</evidence>
<keyword evidence="4 5" id="KW-0143">Chaperone</keyword>
<gene>
    <name evidence="5" type="primary">rimM</name>
    <name evidence="8" type="ORF">SAMN02745248_00079</name>
</gene>
<dbReference type="AlphaFoldDB" id="A0A1M6J7W9"/>
<reference evidence="8 9" key="1">
    <citation type="submission" date="2016-11" db="EMBL/GenBank/DDBJ databases">
        <authorList>
            <person name="Jaros S."/>
            <person name="Januszkiewicz K."/>
            <person name="Wedrychowicz H."/>
        </authorList>
    </citation>
    <scope>NUCLEOTIDE SEQUENCE [LARGE SCALE GENOMIC DNA]</scope>
    <source>
        <strain evidence="8 9">DSM 3090</strain>
    </source>
</reference>
<comment type="subcellular location">
    <subcellularLocation>
        <location evidence="5">Cytoplasm</location>
    </subcellularLocation>
</comment>
<dbReference type="STRING" id="1121331.SAMN02745248_00079"/>
<dbReference type="NCBIfam" id="TIGR02273">
    <property type="entry name" value="16S_RimM"/>
    <property type="match status" value="1"/>
</dbReference>
<dbReference type="GO" id="GO:0005737">
    <property type="term" value="C:cytoplasm"/>
    <property type="evidence" value="ECO:0007669"/>
    <property type="project" value="UniProtKB-SubCell"/>
</dbReference>
<dbReference type="GO" id="GO:0005840">
    <property type="term" value="C:ribosome"/>
    <property type="evidence" value="ECO:0007669"/>
    <property type="project" value="InterPro"/>
</dbReference>
<dbReference type="InterPro" id="IPR002676">
    <property type="entry name" value="RimM_N"/>
</dbReference>
<dbReference type="GO" id="GO:0043022">
    <property type="term" value="F:ribosome binding"/>
    <property type="evidence" value="ECO:0007669"/>
    <property type="project" value="InterPro"/>
</dbReference>
<dbReference type="InterPro" id="IPR036976">
    <property type="entry name" value="RimM_N_sf"/>
</dbReference>
<dbReference type="Pfam" id="PF01782">
    <property type="entry name" value="RimM"/>
    <property type="match status" value="1"/>
</dbReference>
<dbReference type="GO" id="GO:0042274">
    <property type="term" value="P:ribosomal small subunit biogenesis"/>
    <property type="evidence" value="ECO:0007669"/>
    <property type="project" value="UniProtKB-UniRule"/>
</dbReference>
<comment type="domain">
    <text evidence="5">The PRC barrel domain binds ribosomal protein uS19.</text>
</comment>
<evidence type="ECO:0000313" key="8">
    <source>
        <dbReference type="EMBL" id="SHJ42788.1"/>
    </source>
</evidence>
<comment type="function">
    <text evidence="5">An accessory protein needed during the final step in the assembly of 30S ribosomal subunit, possibly for assembly of the head region. Essential for efficient processing of 16S rRNA. May be needed both before and after RbfA during the maturation of 16S rRNA. It has affinity for free ribosomal 30S subunits but not for 70S ribosomes.</text>
</comment>
<evidence type="ECO:0000256" key="1">
    <source>
        <dbReference type="ARBA" id="ARBA00022490"/>
    </source>
</evidence>
<name>A0A1M6J7W9_9CLOT</name>
<comment type="subunit">
    <text evidence="5">Binds ribosomal protein uS19.</text>
</comment>
<keyword evidence="3 5" id="KW-0698">rRNA processing</keyword>
<dbReference type="PANTHER" id="PTHR33692">
    <property type="entry name" value="RIBOSOME MATURATION FACTOR RIMM"/>
    <property type="match status" value="1"/>
</dbReference>
<dbReference type="HAMAP" id="MF_00014">
    <property type="entry name" value="Ribosome_mat_RimM"/>
    <property type="match status" value="1"/>
</dbReference>
<keyword evidence="1 5" id="KW-0963">Cytoplasm</keyword>
<dbReference type="PANTHER" id="PTHR33692:SF1">
    <property type="entry name" value="RIBOSOME MATURATION FACTOR RIMM"/>
    <property type="match status" value="1"/>
</dbReference>
<keyword evidence="9" id="KW-1185">Reference proteome</keyword>
<comment type="similarity">
    <text evidence="5">Belongs to the RimM family.</text>
</comment>
<dbReference type="InterPro" id="IPR056792">
    <property type="entry name" value="PRC_RimM"/>
</dbReference>
<dbReference type="Gene3D" id="2.40.30.60">
    <property type="entry name" value="RimM"/>
    <property type="match status" value="1"/>
</dbReference>
<dbReference type="EMBL" id="FRAD01000003">
    <property type="protein sequence ID" value="SHJ42788.1"/>
    <property type="molecule type" value="Genomic_DNA"/>
</dbReference>
<evidence type="ECO:0000256" key="5">
    <source>
        <dbReference type="HAMAP-Rule" id="MF_00014"/>
    </source>
</evidence>
<evidence type="ECO:0000256" key="2">
    <source>
        <dbReference type="ARBA" id="ARBA00022517"/>
    </source>
</evidence>
<dbReference type="Pfam" id="PF24986">
    <property type="entry name" value="PRC_RimM"/>
    <property type="match status" value="1"/>
</dbReference>
<dbReference type="InterPro" id="IPR011961">
    <property type="entry name" value="RimM"/>
</dbReference>
<proteinExistence type="inferred from homology"/>
<evidence type="ECO:0000313" key="9">
    <source>
        <dbReference type="Proteomes" id="UP000183952"/>
    </source>
</evidence>
<feature type="domain" description="RimM N-terminal" evidence="6">
    <location>
        <begin position="6"/>
        <end position="83"/>
    </location>
</feature>
<dbReference type="GO" id="GO:0006364">
    <property type="term" value="P:rRNA processing"/>
    <property type="evidence" value="ECO:0007669"/>
    <property type="project" value="UniProtKB-UniRule"/>
</dbReference>
<feature type="domain" description="Ribosome maturation factor RimM PRC barrel" evidence="7">
    <location>
        <begin position="97"/>
        <end position="158"/>
    </location>
</feature>
<dbReference type="RefSeq" id="WP_072901070.1">
    <property type="nucleotide sequence ID" value="NZ_FRAD01000003.1"/>
</dbReference>
<dbReference type="InterPro" id="IPR011033">
    <property type="entry name" value="PRC_barrel-like_sf"/>
</dbReference>
<evidence type="ECO:0000256" key="3">
    <source>
        <dbReference type="ARBA" id="ARBA00022552"/>
    </source>
</evidence>
<keyword evidence="2 5" id="KW-0690">Ribosome biogenesis</keyword>
<evidence type="ECO:0000259" key="6">
    <source>
        <dbReference type="Pfam" id="PF01782"/>
    </source>
</evidence>
<dbReference type="Proteomes" id="UP000183952">
    <property type="component" value="Unassembled WGS sequence"/>
</dbReference>
<dbReference type="SUPFAM" id="SSF50447">
    <property type="entry name" value="Translation proteins"/>
    <property type="match status" value="1"/>
</dbReference>
<sequence length="164" mass="18825">MKEFLVIGEICKPHGVKGEVKVFSLTDNLSRFKELESVLINNKEYAIESCKLQSDRVILKLEGVNSMDEAERFRNAKIMVNREHGIELDEDSYYIADLIDCKVFDENRLYIGVLEEVIETGSNDVYLVKDDKKKEILVPAIASIVKSVDIKNEEIVILPVEEWM</sequence>
<accession>A0A1M6J7W9</accession>